<protein>
    <submittedName>
        <fullName evidence="1">Uncharacterized protein</fullName>
    </submittedName>
</protein>
<name>A0A8A1M6N4_AJECA</name>
<organism evidence="1 2">
    <name type="scientific">Ajellomyces capsulatus</name>
    <name type="common">Darling's disease fungus</name>
    <name type="synonym">Histoplasma capsulatum</name>
    <dbReference type="NCBI Taxonomy" id="5037"/>
    <lineage>
        <taxon>Eukaryota</taxon>
        <taxon>Fungi</taxon>
        <taxon>Dikarya</taxon>
        <taxon>Ascomycota</taxon>
        <taxon>Pezizomycotina</taxon>
        <taxon>Eurotiomycetes</taxon>
        <taxon>Eurotiomycetidae</taxon>
        <taxon>Onygenales</taxon>
        <taxon>Ajellomycetaceae</taxon>
        <taxon>Histoplasma</taxon>
    </lineage>
</organism>
<reference evidence="1" key="1">
    <citation type="submission" date="2021-01" db="EMBL/GenBank/DDBJ databases">
        <title>Chromosome-level genome assembly of a human fungal pathogen reveals clustering of transcriptionally co-regulated genes.</title>
        <authorList>
            <person name="Voorhies M."/>
            <person name="Cohen S."/>
            <person name="Shea T.P."/>
            <person name="Petrus S."/>
            <person name="Munoz J.F."/>
            <person name="Poplawski S."/>
            <person name="Goldman W.E."/>
            <person name="Michael T."/>
            <person name="Cuomo C.A."/>
            <person name="Sil A."/>
            <person name="Beyhan S."/>
        </authorList>
    </citation>
    <scope>NUCLEOTIDE SEQUENCE</scope>
    <source>
        <strain evidence="1">WU24</strain>
    </source>
</reference>
<evidence type="ECO:0000313" key="1">
    <source>
        <dbReference type="EMBL" id="QSS61345.1"/>
    </source>
</evidence>
<evidence type="ECO:0000313" key="2">
    <source>
        <dbReference type="Proteomes" id="UP000663671"/>
    </source>
</evidence>
<proteinExistence type="predicted"/>
<dbReference type="VEuPathDB" id="FungiDB:I7I51_03518"/>
<sequence length="122" mass="13631">MGLNSKCGMKDYEPFSQLLLKSFHFPSLIDGQWAHSFNAHLGGSISNEYFLTSIQTCNTANLALLTDQVLIRIYSFVPLKDNEHCISTKRGPVQIFVQSKPGFDSNCAESMPFEGRPKLWAG</sequence>
<dbReference type="EMBL" id="CP069111">
    <property type="protein sequence ID" value="QSS61345.1"/>
    <property type="molecule type" value="Genomic_DNA"/>
</dbReference>
<accession>A0A8A1M6N4</accession>
<gene>
    <name evidence="1" type="ORF">I7I51_03518</name>
</gene>
<dbReference type="Proteomes" id="UP000663671">
    <property type="component" value="Chromosome 5"/>
</dbReference>
<dbReference type="AlphaFoldDB" id="A0A8A1M6N4"/>